<sequence length="177" mass="20769">MEVSDLIPRYRIQSNKSRFTNRHFGYLLAQIPPNVADINCKYPNTMSQWNLYNLHRRLATDEGLPTRRSLSYLESREIGEVILQIYGKSKGLMTVGQEREDKGSYRVIGNRRESRPNDIQGSVVEDRLSSLLYVSHRPRDKSTYRHLDEAKCEETGREWMTHDEKTSCVPIFIVYER</sequence>
<dbReference type="AlphaFoldDB" id="A0AAD9N825"/>
<organism evidence="1 2">
    <name type="scientific">Paralvinella palmiformis</name>
    <dbReference type="NCBI Taxonomy" id="53620"/>
    <lineage>
        <taxon>Eukaryota</taxon>
        <taxon>Metazoa</taxon>
        <taxon>Spiralia</taxon>
        <taxon>Lophotrochozoa</taxon>
        <taxon>Annelida</taxon>
        <taxon>Polychaeta</taxon>
        <taxon>Sedentaria</taxon>
        <taxon>Canalipalpata</taxon>
        <taxon>Terebellida</taxon>
        <taxon>Terebelliformia</taxon>
        <taxon>Alvinellidae</taxon>
        <taxon>Paralvinella</taxon>
    </lineage>
</organism>
<dbReference type="EMBL" id="JAODUP010000189">
    <property type="protein sequence ID" value="KAK2157554.1"/>
    <property type="molecule type" value="Genomic_DNA"/>
</dbReference>
<evidence type="ECO:0000313" key="1">
    <source>
        <dbReference type="EMBL" id="KAK2157554.1"/>
    </source>
</evidence>
<accession>A0AAD9N825</accession>
<name>A0AAD9N825_9ANNE</name>
<protein>
    <submittedName>
        <fullName evidence="1">Uncharacterized protein</fullName>
    </submittedName>
</protein>
<evidence type="ECO:0000313" key="2">
    <source>
        <dbReference type="Proteomes" id="UP001208570"/>
    </source>
</evidence>
<reference evidence="1" key="1">
    <citation type="journal article" date="2023" name="Mol. Biol. Evol.">
        <title>Third-Generation Sequencing Reveals the Adaptive Role of the Epigenome in Three Deep-Sea Polychaetes.</title>
        <authorList>
            <person name="Perez M."/>
            <person name="Aroh O."/>
            <person name="Sun Y."/>
            <person name="Lan Y."/>
            <person name="Juniper S.K."/>
            <person name="Young C.R."/>
            <person name="Angers B."/>
            <person name="Qian P.Y."/>
        </authorList>
    </citation>
    <scope>NUCLEOTIDE SEQUENCE</scope>
    <source>
        <strain evidence="1">P08H-3</strain>
    </source>
</reference>
<keyword evidence="2" id="KW-1185">Reference proteome</keyword>
<proteinExistence type="predicted"/>
<comment type="caution">
    <text evidence="1">The sequence shown here is derived from an EMBL/GenBank/DDBJ whole genome shotgun (WGS) entry which is preliminary data.</text>
</comment>
<dbReference type="Proteomes" id="UP001208570">
    <property type="component" value="Unassembled WGS sequence"/>
</dbReference>
<gene>
    <name evidence="1" type="ORF">LSH36_189g06077</name>
</gene>